<feature type="region of interest" description="Disordered" evidence="5">
    <location>
        <begin position="162"/>
        <end position="183"/>
    </location>
</feature>
<organism evidence="6 7">
    <name type="scientific">Methylocapsa polymorpha</name>
    <dbReference type="NCBI Taxonomy" id="3080828"/>
    <lineage>
        <taxon>Bacteria</taxon>
        <taxon>Pseudomonadati</taxon>
        <taxon>Pseudomonadota</taxon>
        <taxon>Alphaproteobacteria</taxon>
        <taxon>Hyphomicrobiales</taxon>
        <taxon>Beijerinckiaceae</taxon>
        <taxon>Methylocapsa</taxon>
    </lineage>
</organism>
<comment type="similarity">
    <text evidence="1">Belongs to the peptidase A31 family.</text>
</comment>
<dbReference type="EMBL" id="CP136862">
    <property type="protein sequence ID" value="WOJ90885.1"/>
    <property type="molecule type" value="Genomic_DNA"/>
</dbReference>
<accession>A0ABZ0HX27</accession>
<sequence>MTRILVAGIGNIFNGDDAFGVEVARRLSACELPQDVRVVDFGIRGIDLTYALLDGCEAAVLVDAAQRGEEPGALSLIEPTEEAGDPLPEDLMLSPHELEPAKVLRLVAGLGGACRRILVVACEPLTFGGVDGVMGLSEPVAAAIDPAISMILELLGELGAETPQQMQKRRPATMRSSEEGEVS</sequence>
<name>A0ABZ0HX27_9HYPH</name>
<protein>
    <submittedName>
        <fullName evidence="6">Hydrogenase maturation protease</fullName>
    </submittedName>
</protein>
<dbReference type="SUPFAM" id="SSF53163">
    <property type="entry name" value="HybD-like"/>
    <property type="match status" value="1"/>
</dbReference>
<evidence type="ECO:0000256" key="4">
    <source>
        <dbReference type="ARBA" id="ARBA00022801"/>
    </source>
</evidence>
<evidence type="ECO:0000256" key="1">
    <source>
        <dbReference type="ARBA" id="ARBA00006814"/>
    </source>
</evidence>
<dbReference type="InterPro" id="IPR000671">
    <property type="entry name" value="Peptidase_A31"/>
</dbReference>
<evidence type="ECO:0000256" key="2">
    <source>
        <dbReference type="ARBA" id="ARBA00022670"/>
    </source>
</evidence>
<dbReference type="InterPro" id="IPR023430">
    <property type="entry name" value="Pept_HybD-like_dom_sf"/>
</dbReference>
<dbReference type="NCBIfam" id="TIGR00072">
    <property type="entry name" value="hydrog_prot"/>
    <property type="match status" value="1"/>
</dbReference>
<dbReference type="Gene3D" id="3.40.50.1450">
    <property type="entry name" value="HybD-like"/>
    <property type="match status" value="1"/>
</dbReference>
<evidence type="ECO:0000256" key="5">
    <source>
        <dbReference type="SAM" id="MobiDB-lite"/>
    </source>
</evidence>
<keyword evidence="3" id="KW-0064">Aspartyl protease</keyword>
<dbReference type="GO" id="GO:0006508">
    <property type="term" value="P:proteolysis"/>
    <property type="evidence" value="ECO:0007669"/>
    <property type="project" value="UniProtKB-KW"/>
</dbReference>
<dbReference type="PANTHER" id="PTHR30302:SF1">
    <property type="entry name" value="HYDROGENASE 2 MATURATION PROTEASE"/>
    <property type="match status" value="1"/>
</dbReference>
<keyword evidence="7" id="KW-1185">Reference proteome</keyword>
<gene>
    <name evidence="6" type="ORF">RZS28_06265</name>
</gene>
<evidence type="ECO:0000256" key="3">
    <source>
        <dbReference type="ARBA" id="ARBA00022750"/>
    </source>
</evidence>
<dbReference type="Proteomes" id="UP001626536">
    <property type="component" value="Chromosome"/>
</dbReference>
<dbReference type="PRINTS" id="PR00446">
    <property type="entry name" value="HYDRGNUPTAKE"/>
</dbReference>
<dbReference type="RefSeq" id="WP_407340474.1">
    <property type="nucleotide sequence ID" value="NZ_CP136862.1"/>
</dbReference>
<dbReference type="GO" id="GO:0008233">
    <property type="term" value="F:peptidase activity"/>
    <property type="evidence" value="ECO:0007669"/>
    <property type="project" value="UniProtKB-KW"/>
</dbReference>
<keyword evidence="2 6" id="KW-0645">Protease</keyword>
<evidence type="ECO:0000313" key="6">
    <source>
        <dbReference type="EMBL" id="WOJ90885.1"/>
    </source>
</evidence>
<evidence type="ECO:0000313" key="7">
    <source>
        <dbReference type="Proteomes" id="UP001626536"/>
    </source>
</evidence>
<dbReference type="PANTHER" id="PTHR30302">
    <property type="entry name" value="HYDROGENASE 1 MATURATION PROTEASE"/>
    <property type="match status" value="1"/>
</dbReference>
<dbReference type="Pfam" id="PF01750">
    <property type="entry name" value="HycI"/>
    <property type="match status" value="1"/>
</dbReference>
<proteinExistence type="inferred from homology"/>
<keyword evidence="4" id="KW-0378">Hydrolase</keyword>
<reference evidence="6 7" key="1">
    <citation type="submission" date="2023-10" db="EMBL/GenBank/DDBJ databases">
        <title>Novel methanotroph of the genus Methylocapsa from a subarctic wetland.</title>
        <authorList>
            <person name="Belova S.E."/>
            <person name="Oshkin I.Y."/>
            <person name="Miroshnikov K."/>
            <person name="Dedysh S.N."/>
        </authorList>
    </citation>
    <scope>NUCLEOTIDE SEQUENCE [LARGE SCALE GENOMIC DNA]</scope>
    <source>
        <strain evidence="6 7">RX1</strain>
    </source>
</reference>